<name>A0A067SAY0_GALM3</name>
<dbReference type="EMBL" id="KL142417">
    <property type="protein sequence ID" value="KDR67127.1"/>
    <property type="molecule type" value="Genomic_DNA"/>
</dbReference>
<dbReference type="HOGENOM" id="CLU_1428086_0_0_1"/>
<feature type="compositionally biased region" description="Low complexity" evidence="1">
    <location>
        <begin position="169"/>
        <end position="184"/>
    </location>
</feature>
<reference evidence="3" key="1">
    <citation type="journal article" date="2014" name="Proc. Natl. Acad. Sci. U.S.A.">
        <title>Extensive sampling of basidiomycete genomes demonstrates inadequacy of the white-rot/brown-rot paradigm for wood decay fungi.</title>
        <authorList>
            <person name="Riley R."/>
            <person name="Salamov A.A."/>
            <person name="Brown D.W."/>
            <person name="Nagy L.G."/>
            <person name="Floudas D."/>
            <person name="Held B.W."/>
            <person name="Levasseur A."/>
            <person name="Lombard V."/>
            <person name="Morin E."/>
            <person name="Otillar R."/>
            <person name="Lindquist E.A."/>
            <person name="Sun H."/>
            <person name="LaButti K.M."/>
            <person name="Schmutz J."/>
            <person name="Jabbour D."/>
            <person name="Luo H."/>
            <person name="Baker S.E."/>
            <person name="Pisabarro A.G."/>
            <person name="Walton J.D."/>
            <person name="Blanchette R.A."/>
            <person name="Henrissat B."/>
            <person name="Martin F."/>
            <person name="Cullen D."/>
            <person name="Hibbett D.S."/>
            <person name="Grigoriev I.V."/>
        </authorList>
    </citation>
    <scope>NUCLEOTIDE SEQUENCE [LARGE SCALE GENOMIC DNA]</scope>
    <source>
        <strain evidence="3">CBS 339.88</strain>
    </source>
</reference>
<organism evidence="2 3">
    <name type="scientific">Galerina marginata (strain CBS 339.88)</name>
    <dbReference type="NCBI Taxonomy" id="685588"/>
    <lineage>
        <taxon>Eukaryota</taxon>
        <taxon>Fungi</taxon>
        <taxon>Dikarya</taxon>
        <taxon>Basidiomycota</taxon>
        <taxon>Agaricomycotina</taxon>
        <taxon>Agaricomycetes</taxon>
        <taxon>Agaricomycetidae</taxon>
        <taxon>Agaricales</taxon>
        <taxon>Agaricineae</taxon>
        <taxon>Strophariaceae</taxon>
        <taxon>Galerina</taxon>
    </lineage>
</organism>
<sequence>MDVGRWKVGVRHPCRRLRCRLDFINTFSVCSAVDTSTLTIAGPHRCLIVDVLALILVHSSLSFRYRELVGSVLRTTAMPSLSPPARPPPSHSNLTLRPPGLRLPLSPLPPSSSSHFVTLTSVPSPSSTSSTSIPFSLPLSWSLAVDAWMGRRLCVFSCAWGCLPSRAESSLLESPSPNLSSLKSFASTEA</sequence>
<proteinExistence type="predicted"/>
<protein>
    <submittedName>
        <fullName evidence="2">Uncharacterized protein</fullName>
    </submittedName>
</protein>
<feature type="region of interest" description="Disordered" evidence="1">
    <location>
        <begin position="169"/>
        <end position="190"/>
    </location>
</feature>
<evidence type="ECO:0000313" key="2">
    <source>
        <dbReference type="EMBL" id="KDR67127.1"/>
    </source>
</evidence>
<keyword evidence="3" id="KW-1185">Reference proteome</keyword>
<gene>
    <name evidence="2" type="ORF">GALMADRAFT_1129695</name>
</gene>
<evidence type="ECO:0000313" key="3">
    <source>
        <dbReference type="Proteomes" id="UP000027222"/>
    </source>
</evidence>
<accession>A0A067SAY0</accession>
<dbReference type="Proteomes" id="UP000027222">
    <property type="component" value="Unassembled WGS sequence"/>
</dbReference>
<dbReference type="AlphaFoldDB" id="A0A067SAY0"/>
<evidence type="ECO:0000256" key="1">
    <source>
        <dbReference type="SAM" id="MobiDB-lite"/>
    </source>
</evidence>